<name>A0ABW9TIU3_AGRVI</name>
<dbReference type="SUPFAM" id="SSF53850">
    <property type="entry name" value="Periplasmic binding protein-like II"/>
    <property type="match status" value="1"/>
</dbReference>
<evidence type="ECO:0000256" key="2">
    <source>
        <dbReference type="ARBA" id="ARBA00023015"/>
    </source>
</evidence>
<dbReference type="PROSITE" id="PS50931">
    <property type="entry name" value="HTH_LYSR"/>
    <property type="match status" value="1"/>
</dbReference>
<accession>A0ABW9TIU3</accession>
<dbReference type="CDD" id="cd08432">
    <property type="entry name" value="PBP2_GcdR_TrpI_HvrB_AmpR_like"/>
    <property type="match status" value="1"/>
</dbReference>
<comment type="similarity">
    <text evidence="1">Belongs to the LysR transcriptional regulatory family.</text>
</comment>
<dbReference type="InterPro" id="IPR036390">
    <property type="entry name" value="WH_DNA-bd_sf"/>
</dbReference>
<dbReference type="InterPro" id="IPR058163">
    <property type="entry name" value="LysR-type_TF_proteobact-type"/>
</dbReference>
<organism evidence="6 7">
    <name type="scientific">Agrobacterium vitis</name>
    <name type="common">Rhizobium vitis</name>
    <dbReference type="NCBI Taxonomy" id="373"/>
    <lineage>
        <taxon>Bacteria</taxon>
        <taxon>Pseudomonadati</taxon>
        <taxon>Pseudomonadota</taxon>
        <taxon>Alphaproteobacteria</taxon>
        <taxon>Hyphomicrobiales</taxon>
        <taxon>Rhizobiaceae</taxon>
        <taxon>Rhizobium/Agrobacterium group</taxon>
        <taxon>Agrobacterium</taxon>
    </lineage>
</organism>
<proteinExistence type="inferred from homology"/>
<dbReference type="Proteomes" id="UP000179454">
    <property type="component" value="Unassembled WGS sequence"/>
</dbReference>
<sequence>MPESLRTSKRVEPTLSRIPPLTALRAFTATARHLSFIGAAEELHVTPAAIGQHVRLLETHFGQPLFLRNRGQLELTSEGRTLFPGLQQAFEMVLSAVSSIGANDETPELRISAPPSFLSKWLIPRLAEIRDEVPDARIVLQRDDAVFVNDADRPNCAIRLAGADVPGADADYLFQEEMVAICTPSYRLRYDLSPGDLGLDRITLLGEARHESDSLYPGWNRWFKLNDVKQSRAARQITFADPSMVIDAALGGHGVGLASLALVQNELAAGRLVVPYGNSMPMRQAYFFLCLDPSATSSPVDAFRRWLLQQAANARVRPPAQTGLRDRILSIAAE</sequence>
<keyword evidence="3" id="KW-0238">DNA-binding</keyword>
<evidence type="ECO:0000313" key="6">
    <source>
        <dbReference type="EMBL" id="MUO43033.1"/>
    </source>
</evidence>
<comment type="caution">
    <text evidence="6">The sequence shown here is derived from an EMBL/GenBank/DDBJ whole genome shotgun (WGS) entry which is preliminary data.</text>
</comment>
<dbReference type="InterPro" id="IPR005119">
    <property type="entry name" value="LysR_subst-bd"/>
</dbReference>
<evidence type="ECO:0000256" key="1">
    <source>
        <dbReference type="ARBA" id="ARBA00009437"/>
    </source>
</evidence>
<gene>
    <name evidence="6" type="ORF">BBL17_014705</name>
</gene>
<evidence type="ECO:0000259" key="5">
    <source>
        <dbReference type="PROSITE" id="PS50931"/>
    </source>
</evidence>
<dbReference type="Pfam" id="PF03466">
    <property type="entry name" value="LysR_substrate"/>
    <property type="match status" value="1"/>
</dbReference>
<protein>
    <submittedName>
        <fullName evidence="6">LysR family transcriptional regulator</fullName>
    </submittedName>
</protein>
<dbReference type="Pfam" id="PF00126">
    <property type="entry name" value="HTH_1"/>
    <property type="match status" value="1"/>
</dbReference>
<evidence type="ECO:0000256" key="4">
    <source>
        <dbReference type="ARBA" id="ARBA00023163"/>
    </source>
</evidence>
<evidence type="ECO:0000256" key="3">
    <source>
        <dbReference type="ARBA" id="ARBA00023125"/>
    </source>
</evidence>
<dbReference type="PANTHER" id="PTHR30537">
    <property type="entry name" value="HTH-TYPE TRANSCRIPTIONAL REGULATOR"/>
    <property type="match status" value="1"/>
</dbReference>
<dbReference type="PANTHER" id="PTHR30537:SF26">
    <property type="entry name" value="GLYCINE CLEAVAGE SYSTEM TRANSCRIPTIONAL ACTIVATOR"/>
    <property type="match status" value="1"/>
</dbReference>
<dbReference type="EMBL" id="MBFE02000009">
    <property type="protein sequence ID" value="MUO43033.1"/>
    <property type="molecule type" value="Genomic_DNA"/>
</dbReference>
<dbReference type="Gene3D" id="3.40.190.10">
    <property type="entry name" value="Periplasmic binding protein-like II"/>
    <property type="match status" value="2"/>
</dbReference>
<reference evidence="6" key="1">
    <citation type="submission" date="2019-11" db="EMBL/GenBank/DDBJ databases">
        <title>Whole-genome sequencing of Allorhizobium vitis.</title>
        <authorList>
            <person name="Gan H.M."/>
            <person name="Savka M.A."/>
        </authorList>
    </citation>
    <scope>NUCLEOTIDE SEQUENCE [LARGE SCALE GENOMIC DNA]</scope>
    <source>
        <strain evidence="6">T1/7</strain>
    </source>
</reference>
<keyword evidence="7" id="KW-1185">Reference proteome</keyword>
<dbReference type="InterPro" id="IPR036388">
    <property type="entry name" value="WH-like_DNA-bd_sf"/>
</dbReference>
<keyword evidence="2" id="KW-0805">Transcription regulation</keyword>
<dbReference type="SUPFAM" id="SSF46785">
    <property type="entry name" value="Winged helix' DNA-binding domain"/>
    <property type="match status" value="1"/>
</dbReference>
<evidence type="ECO:0000313" key="7">
    <source>
        <dbReference type="Proteomes" id="UP000179454"/>
    </source>
</evidence>
<dbReference type="InterPro" id="IPR000847">
    <property type="entry name" value="LysR_HTH_N"/>
</dbReference>
<dbReference type="Gene3D" id="1.10.10.10">
    <property type="entry name" value="Winged helix-like DNA-binding domain superfamily/Winged helix DNA-binding domain"/>
    <property type="match status" value="1"/>
</dbReference>
<feature type="domain" description="HTH lysR-type" evidence="5">
    <location>
        <begin position="19"/>
        <end position="76"/>
    </location>
</feature>
<keyword evidence="4" id="KW-0804">Transcription</keyword>